<gene>
    <name evidence="1" type="ORF">BO79DRAFT_58103</name>
</gene>
<keyword evidence="2" id="KW-1185">Reference proteome</keyword>
<accession>A0ACD1I176</accession>
<sequence>MDLFPDTGFFFFFILLLSSPLTVVLSASAWRLATPLNSLNPISPPRQLRCSS</sequence>
<name>A0ACD1I176_9EURO</name>
<reference evidence="1" key="1">
    <citation type="submission" date="2018-02" db="EMBL/GenBank/DDBJ databases">
        <title>The genomes of Aspergillus section Nigri reveals drivers in fungal speciation.</title>
        <authorList>
            <consortium name="DOE Joint Genome Institute"/>
            <person name="Vesth T.C."/>
            <person name="Nybo J."/>
            <person name="Theobald S."/>
            <person name="Brandl J."/>
            <person name="Frisvad J.C."/>
            <person name="Nielsen K.F."/>
            <person name="Lyhne E.K."/>
            <person name="Kogle M.E."/>
            <person name="Kuo A."/>
            <person name="Riley R."/>
            <person name="Clum A."/>
            <person name="Nolan M."/>
            <person name="Lipzen A."/>
            <person name="Salamov A."/>
            <person name="Henrissat B."/>
            <person name="Wiebenga A."/>
            <person name="De vries R.P."/>
            <person name="Grigoriev I.V."/>
            <person name="Mortensen U.H."/>
            <person name="Andersen M.R."/>
            <person name="Baker S.E."/>
        </authorList>
    </citation>
    <scope>NUCLEOTIDE SEQUENCE</scope>
    <source>
        <strain evidence="1">CBS 115574</strain>
    </source>
</reference>
<evidence type="ECO:0000313" key="1">
    <source>
        <dbReference type="EMBL" id="RAK84331.1"/>
    </source>
</evidence>
<dbReference type="EMBL" id="KZ824575">
    <property type="protein sequence ID" value="RAK84331.1"/>
    <property type="molecule type" value="Genomic_DNA"/>
</dbReference>
<organism evidence="1 2">
    <name type="scientific">Aspergillus costaricaensis CBS 115574</name>
    <dbReference type="NCBI Taxonomy" id="1448317"/>
    <lineage>
        <taxon>Eukaryota</taxon>
        <taxon>Fungi</taxon>
        <taxon>Dikarya</taxon>
        <taxon>Ascomycota</taxon>
        <taxon>Pezizomycotina</taxon>
        <taxon>Eurotiomycetes</taxon>
        <taxon>Eurotiomycetidae</taxon>
        <taxon>Eurotiales</taxon>
        <taxon>Aspergillaceae</taxon>
        <taxon>Aspergillus</taxon>
        <taxon>Aspergillus subgen. Circumdati</taxon>
    </lineage>
</organism>
<proteinExistence type="predicted"/>
<dbReference type="Proteomes" id="UP000249748">
    <property type="component" value="Unassembled WGS sequence"/>
</dbReference>
<evidence type="ECO:0000313" key="2">
    <source>
        <dbReference type="Proteomes" id="UP000249748"/>
    </source>
</evidence>
<protein>
    <submittedName>
        <fullName evidence="1">Uncharacterized protein</fullName>
    </submittedName>
</protein>